<dbReference type="Pfam" id="PF13426">
    <property type="entry name" value="PAS_9"/>
    <property type="match status" value="1"/>
</dbReference>
<reference evidence="7" key="1">
    <citation type="submission" date="2015-09" db="EMBL/GenBank/DDBJ databases">
        <authorList>
            <consortium name="Pathogen Informatics"/>
        </authorList>
    </citation>
    <scope>NUCLEOTIDE SEQUENCE [LARGE SCALE GENOMIC DNA]</scope>
    <source>
        <strain evidence="7">Lake Konstanz</strain>
    </source>
</reference>
<dbReference type="InterPro" id="IPR035965">
    <property type="entry name" value="PAS-like_dom_sf"/>
</dbReference>
<feature type="domain" description="PAS" evidence="5">
    <location>
        <begin position="32"/>
        <end position="102"/>
    </location>
</feature>
<dbReference type="PANTHER" id="PTHR31600:SF2">
    <property type="entry name" value="GAMETE ENRICHED GENE 10 PROTEIN-RELATED"/>
    <property type="match status" value="1"/>
</dbReference>
<dbReference type="GO" id="GO:0005524">
    <property type="term" value="F:ATP binding"/>
    <property type="evidence" value="ECO:0007669"/>
    <property type="project" value="UniProtKB-KW"/>
</dbReference>
<accession>A0A0S4J5H6</accession>
<dbReference type="PROSITE" id="PS50112">
    <property type="entry name" value="PAS"/>
    <property type="match status" value="2"/>
</dbReference>
<dbReference type="Proteomes" id="UP000051952">
    <property type="component" value="Unassembled WGS sequence"/>
</dbReference>
<keyword evidence="3 6" id="KW-0418">Kinase</keyword>
<dbReference type="InterPro" id="IPR000014">
    <property type="entry name" value="PAS"/>
</dbReference>
<dbReference type="EMBL" id="CYKH01001075">
    <property type="protein sequence ID" value="CUG82179.1"/>
    <property type="molecule type" value="Genomic_DNA"/>
</dbReference>
<dbReference type="SMART" id="SM00091">
    <property type="entry name" value="PAS"/>
    <property type="match status" value="2"/>
</dbReference>
<keyword evidence="4" id="KW-0067">ATP-binding</keyword>
<keyword evidence="7" id="KW-1185">Reference proteome</keyword>
<evidence type="ECO:0000256" key="4">
    <source>
        <dbReference type="ARBA" id="ARBA00022840"/>
    </source>
</evidence>
<dbReference type="InterPro" id="IPR052994">
    <property type="entry name" value="Tiny_macrocysts_regulators"/>
</dbReference>
<dbReference type="SUPFAM" id="SSF55785">
    <property type="entry name" value="PYP-like sensor domain (PAS domain)"/>
    <property type="match status" value="2"/>
</dbReference>
<sequence>MLTLREIRKESMLPVFLGYIVDITQTLQLEESGKLASEIMRYSMIPIIVTSTKGIMTSFNDAAETLFGYTREEALGANVKILVPPAVAAVHDQIIENYVKSREKSVVGLNRVVQAVKKSGELFPVDLSLREVPESADGEGCFFAYLRDVTSHRETLQQFMINDSIVQLSTIPIIAISNKGLIESFSPAAEDCFGYSVSELIGENIKMLMPLEISEKHDEYLRRYRKTGIKTIIDSSRVVAAKRRDGTIFNLEVSVKEIKKEGTQNSFVGYCRDTSRDQMLEEQKDLGAMIRDLSTIPILIHVRQ</sequence>
<evidence type="ECO:0000256" key="2">
    <source>
        <dbReference type="ARBA" id="ARBA00022741"/>
    </source>
</evidence>
<evidence type="ECO:0000313" key="7">
    <source>
        <dbReference type="Proteomes" id="UP000051952"/>
    </source>
</evidence>
<name>A0A0S4J5H6_BODSA</name>
<dbReference type="PANTHER" id="PTHR31600">
    <property type="entry name" value="TINY MACROCYSTS PROTEIN B-RELATED"/>
    <property type="match status" value="1"/>
</dbReference>
<feature type="domain" description="PAS" evidence="5">
    <location>
        <begin position="165"/>
        <end position="228"/>
    </location>
</feature>
<evidence type="ECO:0000256" key="3">
    <source>
        <dbReference type="ARBA" id="ARBA00022777"/>
    </source>
</evidence>
<dbReference type="CDD" id="cd00130">
    <property type="entry name" value="PAS"/>
    <property type="match status" value="2"/>
</dbReference>
<dbReference type="Gene3D" id="3.30.450.20">
    <property type="entry name" value="PAS domain"/>
    <property type="match status" value="2"/>
</dbReference>
<gene>
    <name evidence="6" type="ORF">BSAL_87010</name>
</gene>
<organism evidence="6 7">
    <name type="scientific">Bodo saltans</name>
    <name type="common">Flagellated protozoan</name>
    <dbReference type="NCBI Taxonomy" id="75058"/>
    <lineage>
        <taxon>Eukaryota</taxon>
        <taxon>Discoba</taxon>
        <taxon>Euglenozoa</taxon>
        <taxon>Kinetoplastea</taxon>
        <taxon>Metakinetoplastina</taxon>
        <taxon>Eubodonida</taxon>
        <taxon>Bodonidae</taxon>
        <taxon>Bodo</taxon>
    </lineage>
</organism>
<evidence type="ECO:0000256" key="1">
    <source>
        <dbReference type="ARBA" id="ARBA00022679"/>
    </source>
</evidence>
<dbReference type="InterPro" id="IPR013767">
    <property type="entry name" value="PAS_fold"/>
</dbReference>
<keyword evidence="1" id="KW-0808">Transferase</keyword>
<dbReference type="GO" id="GO:0006355">
    <property type="term" value="P:regulation of DNA-templated transcription"/>
    <property type="evidence" value="ECO:0007669"/>
    <property type="project" value="InterPro"/>
</dbReference>
<dbReference type="Pfam" id="PF00989">
    <property type="entry name" value="PAS"/>
    <property type="match status" value="1"/>
</dbReference>
<dbReference type="OrthoDB" id="60033at2759"/>
<dbReference type="GO" id="GO:0016301">
    <property type="term" value="F:kinase activity"/>
    <property type="evidence" value="ECO:0007669"/>
    <property type="project" value="UniProtKB-KW"/>
</dbReference>
<keyword evidence="2" id="KW-0547">Nucleotide-binding</keyword>
<dbReference type="NCBIfam" id="TIGR00229">
    <property type="entry name" value="sensory_box"/>
    <property type="match status" value="2"/>
</dbReference>
<dbReference type="FunFam" id="3.30.450.20:FF:000060">
    <property type="entry name" value="Sensor protein FixL"/>
    <property type="match status" value="1"/>
</dbReference>
<evidence type="ECO:0000259" key="5">
    <source>
        <dbReference type="PROSITE" id="PS50112"/>
    </source>
</evidence>
<evidence type="ECO:0000313" key="6">
    <source>
        <dbReference type="EMBL" id="CUG82179.1"/>
    </source>
</evidence>
<dbReference type="VEuPathDB" id="TriTrypDB:BSAL_87010"/>
<dbReference type="AlphaFoldDB" id="A0A0S4J5H6"/>
<protein>
    <submittedName>
        <fullName evidence="6">Sensor histidine kinase, putative</fullName>
    </submittedName>
</protein>
<proteinExistence type="predicted"/>